<dbReference type="eggNOG" id="COG3021">
    <property type="taxonomic scope" value="Bacteria"/>
</dbReference>
<dbReference type="EMBL" id="CP001287">
    <property type="protein sequence ID" value="ACK64361.1"/>
    <property type="molecule type" value="Genomic_DNA"/>
</dbReference>
<dbReference type="HOGENOM" id="CLU_052333_0_2_3"/>
<keyword evidence="1" id="KW-0812">Transmembrane</keyword>
<keyword evidence="4" id="KW-1185">Reference proteome</keyword>
<feature type="transmembrane region" description="Helical" evidence="1">
    <location>
        <begin position="20"/>
        <end position="39"/>
    </location>
</feature>
<sequence>MRGKSIIAACTAIAQTLKILLYGLLILTGILSVGILFWRSYPLELLCNFRVYYLLLAIGIAIALMIYSLKGWRVRLGLYLALALVAFNSMWILPWYLPHTQQGWGYSMRVMTFNININNQEWDAIADAVRRVKPDVATIMESSVEAKEALRSRLANQLPFVYRASGGGLTILSRFPLVLPQSKTFKNGTVLMTFLRVNHHLVHLIAAHPIVPIKPSLFQRRNGFLAELTGYVQQQLAQDPIATELKKSLIFLGDFNLTPWSPYYGRLIRATGLHNTRLGFGIEPSWIEAATHVHYPGWMTAIMKIPIDHILVSSDMKVADCKTAQAANSDHRILWSDLVF</sequence>
<keyword evidence="3" id="KW-0540">Nuclease</keyword>
<dbReference type="OrthoDB" id="9796594at2"/>
<feature type="transmembrane region" description="Helical" evidence="1">
    <location>
        <begin position="76"/>
        <end position="97"/>
    </location>
</feature>
<name>B7K341_RIPO1</name>
<keyword evidence="1" id="KW-0472">Membrane</keyword>
<keyword evidence="3" id="KW-0269">Exonuclease</keyword>
<dbReference type="Proteomes" id="UP000008204">
    <property type="component" value="Chromosome"/>
</dbReference>
<dbReference type="Pfam" id="PF03372">
    <property type="entry name" value="Exo_endo_phos"/>
    <property type="match status" value="1"/>
</dbReference>
<evidence type="ECO:0000313" key="3">
    <source>
        <dbReference type="EMBL" id="ACK64361.1"/>
    </source>
</evidence>
<dbReference type="SUPFAM" id="SSF56219">
    <property type="entry name" value="DNase I-like"/>
    <property type="match status" value="1"/>
</dbReference>
<dbReference type="AlphaFoldDB" id="B7K341"/>
<dbReference type="GO" id="GO:0004519">
    <property type="term" value="F:endonuclease activity"/>
    <property type="evidence" value="ECO:0007669"/>
    <property type="project" value="UniProtKB-KW"/>
</dbReference>
<proteinExistence type="predicted"/>
<dbReference type="InterPro" id="IPR036691">
    <property type="entry name" value="Endo/exonu/phosph_ase_sf"/>
</dbReference>
<protein>
    <submittedName>
        <fullName evidence="3">Endonuclease/exonuclease/phosphatase</fullName>
    </submittedName>
</protein>
<accession>B7K341</accession>
<evidence type="ECO:0000256" key="1">
    <source>
        <dbReference type="SAM" id="Phobius"/>
    </source>
</evidence>
<feature type="domain" description="Endonuclease/exonuclease/phosphatase" evidence="2">
    <location>
        <begin position="111"/>
        <end position="331"/>
    </location>
</feature>
<dbReference type="KEGG" id="cyp:PCC8801_0260"/>
<gene>
    <name evidence="3" type="ordered locus">PCC8801_0260</name>
</gene>
<dbReference type="RefSeq" id="WP_012593638.1">
    <property type="nucleotide sequence ID" value="NC_011726.1"/>
</dbReference>
<dbReference type="GO" id="GO:0004527">
    <property type="term" value="F:exonuclease activity"/>
    <property type="evidence" value="ECO:0007669"/>
    <property type="project" value="UniProtKB-KW"/>
</dbReference>
<keyword evidence="3" id="KW-0255">Endonuclease</keyword>
<keyword evidence="1" id="KW-1133">Transmembrane helix</keyword>
<evidence type="ECO:0000259" key="2">
    <source>
        <dbReference type="Pfam" id="PF03372"/>
    </source>
</evidence>
<feature type="transmembrane region" description="Helical" evidence="1">
    <location>
        <begin position="51"/>
        <end position="69"/>
    </location>
</feature>
<dbReference type="InterPro" id="IPR005135">
    <property type="entry name" value="Endo/exonuclease/phosphatase"/>
</dbReference>
<keyword evidence="3" id="KW-0378">Hydrolase</keyword>
<organism evidence="3 4">
    <name type="scientific">Rippkaea orientalis (strain PCC 8801 / RF-1)</name>
    <name type="common">Cyanothece sp. (strain PCC 8801)</name>
    <dbReference type="NCBI Taxonomy" id="41431"/>
    <lineage>
        <taxon>Bacteria</taxon>
        <taxon>Bacillati</taxon>
        <taxon>Cyanobacteriota</taxon>
        <taxon>Cyanophyceae</taxon>
        <taxon>Oscillatoriophycideae</taxon>
        <taxon>Chroococcales</taxon>
        <taxon>Aphanothecaceae</taxon>
        <taxon>Rippkaea</taxon>
        <taxon>Rippkaea orientalis</taxon>
    </lineage>
</organism>
<evidence type="ECO:0000313" key="4">
    <source>
        <dbReference type="Proteomes" id="UP000008204"/>
    </source>
</evidence>
<dbReference type="Gene3D" id="3.60.10.10">
    <property type="entry name" value="Endonuclease/exonuclease/phosphatase"/>
    <property type="match status" value="1"/>
</dbReference>
<reference evidence="4" key="1">
    <citation type="journal article" date="2011" name="MBio">
        <title>Novel metabolic attributes of the genus Cyanothece, comprising a group of unicellular nitrogen-fixing Cyanobacteria.</title>
        <authorList>
            <person name="Bandyopadhyay A."/>
            <person name="Elvitigala T."/>
            <person name="Welsh E."/>
            <person name="Stockel J."/>
            <person name="Liberton M."/>
            <person name="Min H."/>
            <person name="Sherman L.A."/>
            <person name="Pakrasi H.B."/>
        </authorList>
    </citation>
    <scope>NUCLEOTIDE SEQUENCE [LARGE SCALE GENOMIC DNA]</scope>
    <source>
        <strain evidence="4">PCC 8801</strain>
    </source>
</reference>